<comment type="caution">
    <text evidence="1">The sequence shown here is derived from an EMBL/GenBank/DDBJ whole genome shotgun (WGS) entry which is preliminary data.</text>
</comment>
<dbReference type="Proteomes" id="UP001607303">
    <property type="component" value="Unassembled WGS sequence"/>
</dbReference>
<evidence type="ECO:0000313" key="1">
    <source>
        <dbReference type="EMBL" id="KAL2749274.1"/>
    </source>
</evidence>
<proteinExistence type="predicted"/>
<organism evidence="1 2">
    <name type="scientific">Vespula maculifrons</name>
    <name type="common">Eastern yellow jacket</name>
    <name type="synonym">Wasp</name>
    <dbReference type="NCBI Taxonomy" id="7453"/>
    <lineage>
        <taxon>Eukaryota</taxon>
        <taxon>Metazoa</taxon>
        <taxon>Ecdysozoa</taxon>
        <taxon>Arthropoda</taxon>
        <taxon>Hexapoda</taxon>
        <taxon>Insecta</taxon>
        <taxon>Pterygota</taxon>
        <taxon>Neoptera</taxon>
        <taxon>Endopterygota</taxon>
        <taxon>Hymenoptera</taxon>
        <taxon>Apocrita</taxon>
        <taxon>Aculeata</taxon>
        <taxon>Vespoidea</taxon>
        <taxon>Vespidae</taxon>
        <taxon>Vespinae</taxon>
        <taxon>Vespula</taxon>
    </lineage>
</organism>
<reference evidence="1 2" key="1">
    <citation type="journal article" date="2024" name="Ann. Entomol. Soc. Am.">
        <title>Genomic analyses of the southern and eastern yellowjacket wasps (Hymenoptera: Vespidae) reveal evolutionary signatures of social life.</title>
        <authorList>
            <person name="Catto M.A."/>
            <person name="Caine P.B."/>
            <person name="Orr S.E."/>
            <person name="Hunt B.G."/>
            <person name="Goodisman M.A.D."/>
        </authorList>
    </citation>
    <scope>NUCLEOTIDE SEQUENCE [LARGE SCALE GENOMIC DNA]</scope>
    <source>
        <strain evidence="1">232</strain>
        <tissue evidence="1">Head and thorax</tissue>
    </source>
</reference>
<keyword evidence="2" id="KW-1185">Reference proteome</keyword>
<accession>A0ABD2CVV2</accession>
<protein>
    <submittedName>
        <fullName evidence="1">Uncharacterized protein</fullName>
    </submittedName>
</protein>
<evidence type="ECO:0000313" key="2">
    <source>
        <dbReference type="Proteomes" id="UP001607303"/>
    </source>
</evidence>
<sequence>MSKPIIYFTKKTVCMLLEGFKIQNNLFVLKEFAFCDVTDNLKYGTKNTLSLNYIINLWLTDNHYVLHIIFSSNIRYPQVKQEILYFENNTNFREET</sequence>
<dbReference type="AlphaFoldDB" id="A0ABD2CVV2"/>
<dbReference type="EMBL" id="JAYRBN010000027">
    <property type="protein sequence ID" value="KAL2749274.1"/>
    <property type="molecule type" value="Genomic_DNA"/>
</dbReference>
<name>A0ABD2CVV2_VESMC</name>
<gene>
    <name evidence="1" type="ORF">V1477_002214</name>
</gene>